<organism evidence="4 5">
    <name type="scientific">Arthrobotrys conoides</name>
    <dbReference type="NCBI Taxonomy" id="74498"/>
    <lineage>
        <taxon>Eukaryota</taxon>
        <taxon>Fungi</taxon>
        <taxon>Dikarya</taxon>
        <taxon>Ascomycota</taxon>
        <taxon>Pezizomycotina</taxon>
        <taxon>Orbiliomycetes</taxon>
        <taxon>Orbiliales</taxon>
        <taxon>Orbiliaceae</taxon>
        <taxon>Arthrobotrys</taxon>
    </lineage>
</organism>
<dbReference type="Proteomes" id="UP001307849">
    <property type="component" value="Unassembled WGS sequence"/>
</dbReference>
<dbReference type="InterPro" id="IPR042846">
    <property type="entry name" value="BTBD19"/>
</dbReference>
<dbReference type="PANTHER" id="PTHR46965:SF1">
    <property type="entry name" value="BTB_POZ DOMAIN-CONTAINING PROTEIN 19"/>
    <property type="match status" value="1"/>
</dbReference>
<feature type="compositionally biased region" description="Polar residues" evidence="2">
    <location>
        <begin position="1"/>
        <end position="35"/>
    </location>
</feature>
<feature type="region of interest" description="Disordered" evidence="2">
    <location>
        <begin position="107"/>
        <end position="141"/>
    </location>
</feature>
<evidence type="ECO:0000313" key="4">
    <source>
        <dbReference type="EMBL" id="KAK6508548.1"/>
    </source>
</evidence>
<reference evidence="4 5" key="1">
    <citation type="submission" date="2019-10" db="EMBL/GenBank/DDBJ databases">
        <authorList>
            <person name="Palmer J.M."/>
        </authorList>
    </citation>
    <scope>NUCLEOTIDE SEQUENCE [LARGE SCALE GENOMIC DNA]</scope>
    <source>
        <strain evidence="4 5">TWF506</strain>
    </source>
</reference>
<dbReference type="InterPro" id="IPR011333">
    <property type="entry name" value="SKP1/BTB/POZ_sf"/>
</dbReference>
<evidence type="ECO:0000259" key="3">
    <source>
        <dbReference type="PROSITE" id="PS50097"/>
    </source>
</evidence>
<dbReference type="PANTHER" id="PTHR46965">
    <property type="entry name" value="BTB/POZ DOMAIN-CONTAINING PROTEIN 19"/>
    <property type="match status" value="1"/>
</dbReference>
<feature type="domain" description="BTB" evidence="3">
    <location>
        <begin position="159"/>
        <end position="227"/>
    </location>
</feature>
<dbReference type="SUPFAM" id="SSF54695">
    <property type="entry name" value="POZ domain"/>
    <property type="match status" value="1"/>
</dbReference>
<proteinExistence type="predicted"/>
<feature type="compositionally biased region" description="Acidic residues" evidence="2">
    <location>
        <begin position="124"/>
        <end position="140"/>
    </location>
</feature>
<evidence type="ECO:0000256" key="2">
    <source>
        <dbReference type="SAM" id="MobiDB-lite"/>
    </source>
</evidence>
<evidence type="ECO:0000256" key="1">
    <source>
        <dbReference type="SAM" id="Coils"/>
    </source>
</evidence>
<sequence>MSASIPNQPQGQMETAETRPSSPSSAFETPGTSVSGSGGKLTDLMNKGPSKDNNTFYDLAITIPQPWTELIEHTVANKDKLEKLFYLIHTEPKFSMAMEVSTGALLGTKSESGGSTSALLNDNTEMETSDDEDDDWLPNDDPDRGQTVFARLLGNPRFSDVELYVGSEKKLIKGHLAVLAEKSEFFNSKVPDHCPTRPLKVDMTTFDPDSFKYILEYIYSGVISHPEHPTVIAELYHQSLYLGVREFTDHILDYIYEVLEVEVEDTKSISMDYTIALIRGLQFRKIGTPETCKKLKAIFEIIVEFVDFDHMLQQNAFTLMLDEHPEVARVMLCKYSKVKLLKVRQEYETCDMDDFDGAEHEKLLAKGHYPDAVKALRQRISDQYKTLEKLKTKIKKLDSHHEQLVKENTLLDHTLDAFSVIQSD</sequence>
<gene>
    <name evidence="4" type="ORF">TWF506_010635</name>
</gene>
<feature type="compositionally biased region" description="Polar residues" evidence="2">
    <location>
        <begin position="109"/>
        <end position="120"/>
    </location>
</feature>
<dbReference type="EMBL" id="JAVHJM010000008">
    <property type="protein sequence ID" value="KAK6508548.1"/>
    <property type="molecule type" value="Genomic_DNA"/>
</dbReference>
<name>A0AAN8RVX8_9PEZI</name>
<keyword evidence="5" id="KW-1185">Reference proteome</keyword>
<feature type="coiled-coil region" evidence="1">
    <location>
        <begin position="373"/>
        <end position="407"/>
    </location>
</feature>
<dbReference type="Pfam" id="PF00651">
    <property type="entry name" value="BTB"/>
    <property type="match status" value="1"/>
</dbReference>
<dbReference type="Gene3D" id="3.30.710.10">
    <property type="entry name" value="Potassium Channel Kv1.1, Chain A"/>
    <property type="match status" value="1"/>
</dbReference>
<dbReference type="AlphaFoldDB" id="A0AAN8RVX8"/>
<dbReference type="SMART" id="SM00225">
    <property type="entry name" value="BTB"/>
    <property type="match status" value="1"/>
</dbReference>
<keyword evidence="1" id="KW-0175">Coiled coil</keyword>
<feature type="region of interest" description="Disordered" evidence="2">
    <location>
        <begin position="1"/>
        <end position="47"/>
    </location>
</feature>
<accession>A0AAN8RVX8</accession>
<dbReference type="InterPro" id="IPR000210">
    <property type="entry name" value="BTB/POZ_dom"/>
</dbReference>
<evidence type="ECO:0000313" key="5">
    <source>
        <dbReference type="Proteomes" id="UP001307849"/>
    </source>
</evidence>
<dbReference type="PROSITE" id="PS50097">
    <property type="entry name" value="BTB"/>
    <property type="match status" value="1"/>
</dbReference>
<protein>
    <recommendedName>
        <fullName evidence="3">BTB domain-containing protein</fullName>
    </recommendedName>
</protein>
<comment type="caution">
    <text evidence="4">The sequence shown here is derived from an EMBL/GenBank/DDBJ whole genome shotgun (WGS) entry which is preliminary data.</text>
</comment>